<evidence type="ECO:0000313" key="4">
    <source>
        <dbReference type="EMBL" id="CUS44289.1"/>
    </source>
</evidence>
<dbReference type="SUPFAM" id="SSF55811">
    <property type="entry name" value="Nudix"/>
    <property type="match status" value="1"/>
</dbReference>
<dbReference type="InterPro" id="IPR020476">
    <property type="entry name" value="Nudix_hydrolase"/>
</dbReference>
<dbReference type="InterPro" id="IPR000086">
    <property type="entry name" value="NUDIX_hydrolase_dom"/>
</dbReference>
<dbReference type="Gene3D" id="3.90.79.10">
    <property type="entry name" value="Nucleoside Triphosphate Pyrophosphohydrolase"/>
    <property type="match status" value="1"/>
</dbReference>
<dbReference type="EMBL" id="CZQE01000130">
    <property type="protein sequence ID" value="CUS44289.1"/>
    <property type="molecule type" value="Genomic_DNA"/>
</dbReference>
<evidence type="ECO:0000256" key="2">
    <source>
        <dbReference type="ARBA" id="ARBA00022801"/>
    </source>
</evidence>
<proteinExistence type="predicted"/>
<dbReference type="PANTHER" id="PTHR43046">
    <property type="entry name" value="GDP-MANNOSE MANNOSYL HYDROLASE"/>
    <property type="match status" value="1"/>
</dbReference>
<name>A0A160TLJ8_9ZZZZ</name>
<protein>
    <submittedName>
        <fullName evidence="4">MutT/nudix family protein</fullName>
    </submittedName>
</protein>
<organism evidence="4">
    <name type="scientific">hydrothermal vent metagenome</name>
    <dbReference type="NCBI Taxonomy" id="652676"/>
    <lineage>
        <taxon>unclassified sequences</taxon>
        <taxon>metagenomes</taxon>
        <taxon>ecological metagenomes</taxon>
    </lineage>
</organism>
<dbReference type="AlphaFoldDB" id="A0A160TLJ8"/>
<dbReference type="Pfam" id="PF00293">
    <property type="entry name" value="NUDIX"/>
    <property type="match status" value="1"/>
</dbReference>
<keyword evidence="2" id="KW-0378">Hydrolase</keyword>
<accession>A0A160TLJ8</accession>
<dbReference type="PROSITE" id="PS51462">
    <property type="entry name" value="NUDIX"/>
    <property type="match status" value="1"/>
</dbReference>
<evidence type="ECO:0000259" key="3">
    <source>
        <dbReference type="PROSITE" id="PS51462"/>
    </source>
</evidence>
<feature type="domain" description="Nudix hydrolase" evidence="3">
    <location>
        <begin position="30"/>
        <end position="156"/>
    </location>
</feature>
<sequence length="173" mass="19479">MIHILYRTALRILVGGFQYGRGRLWAFTRPDVEGAHAIALTPGGRIILVKLSYARGWHLPGGGRKAGESAEENVVRELREEIGATSHDAPALAFEVDEQVHHRRDHASVFIVRNVLYRPNRWSIEIERAIEADPADLPADISRRARRWIDSANLYERREWQVGPLRNGSGGGT</sequence>
<comment type="cofactor">
    <cofactor evidence="1">
        <name>Mg(2+)</name>
        <dbReference type="ChEBI" id="CHEBI:18420"/>
    </cofactor>
</comment>
<gene>
    <name evidence="4" type="ORF">MGWOODY_Smn1453</name>
</gene>
<dbReference type="InterPro" id="IPR015797">
    <property type="entry name" value="NUDIX_hydrolase-like_dom_sf"/>
</dbReference>
<dbReference type="PANTHER" id="PTHR43046:SF14">
    <property type="entry name" value="MUTT_NUDIX FAMILY PROTEIN"/>
    <property type="match status" value="1"/>
</dbReference>
<reference evidence="4" key="1">
    <citation type="submission" date="2015-10" db="EMBL/GenBank/DDBJ databases">
        <authorList>
            <person name="Gilbert D.G."/>
        </authorList>
    </citation>
    <scope>NUCLEOTIDE SEQUENCE</scope>
</reference>
<dbReference type="PRINTS" id="PR00502">
    <property type="entry name" value="NUDIXFAMILY"/>
</dbReference>
<dbReference type="GO" id="GO:0016787">
    <property type="term" value="F:hydrolase activity"/>
    <property type="evidence" value="ECO:0007669"/>
    <property type="project" value="UniProtKB-KW"/>
</dbReference>
<evidence type="ECO:0000256" key="1">
    <source>
        <dbReference type="ARBA" id="ARBA00001946"/>
    </source>
</evidence>